<comment type="caution">
    <text evidence="14">The sequence shown here is derived from an EMBL/GenBank/DDBJ whole genome shotgun (WGS) entry which is preliminary data.</text>
</comment>
<evidence type="ECO:0008006" key="16">
    <source>
        <dbReference type="Google" id="ProtNLM"/>
    </source>
</evidence>
<evidence type="ECO:0000256" key="6">
    <source>
        <dbReference type="ARBA" id="ARBA00022989"/>
    </source>
</evidence>
<comment type="similarity">
    <text evidence="2 12">Belongs to the amiloride-sensitive sodium channel (TC 1.A.6) family.</text>
</comment>
<feature type="transmembrane region" description="Helical" evidence="13">
    <location>
        <begin position="43"/>
        <end position="61"/>
    </location>
</feature>
<keyword evidence="5 12" id="KW-0812">Transmembrane</keyword>
<keyword evidence="9 13" id="KW-0472">Membrane</keyword>
<evidence type="ECO:0000256" key="2">
    <source>
        <dbReference type="ARBA" id="ARBA00007193"/>
    </source>
</evidence>
<evidence type="ECO:0000256" key="11">
    <source>
        <dbReference type="ARBA" id="ARBA00023303"/>
    </source>
</evidence>
<dbReference type="GO" id="GO:0005272">
    <property type="term" value="F:sodium channel activity"/>
    <property type="evidence" value="ECO:0007669"/>
    <property type="project" value="UniProtKB-KW"/>
</dbReference>
<dbReference type="PANTHER" id="PTHR11690">
    <property type="entry name" value="AMILORIDE-SENSITIVE SODIUM CHANNEL-RELATED"/>
    <property type="match status" value="1"/>
</dbReference>
<keyword evidence="11 12" id="KW-0407">Ion channel</keyword>
<evidence type="ECO:0000256" key="1">
    <source>
        <dbReference type="ARBA" id="ARBA00004141"/>
    </source>
</evidence>
<gene>
    <name evidence="14" type="ORF">ABEB36_004519</name>
</gene>
<dbReference type="EMBL" id="JBDJPC010000003">
    <property type="protein sequence ID" value="KAL1509842.1"/>
    <property type="molecule type" value="Genomic_DNA"/>
</dbReference>
<dbReference type="Gene3D" id="1.10.287.820">
    <property type="entry name" value="Acid-sensing ion channel domain"/>
    <property type="match status" value="1"/>
</dbReference>
<name>A0ABD1F494_HYPHA</name>
<protein>
    <recommendedName>
        <fullName evidence="16">Sodium channel protein Nach</fullName>
    </recommendedName>
</protein>
<keyword evidence="8 12" id="KW-0406">Ion transport</keyword>
<organism evidence="14 15">
    <name type="scientific">Hypothenemus hampei</name>
    <name type="common">Coffee berry borer</name>
    <dbReference type="NCBI Taxonomy" id="57062"/>
    <lineage>
        <taxon>Eukaryota</taxon>
        <taxon>Metazoa</taxon>
        <taxon>Ecdysozoa</taxon>
        <taxon>Arthropoda</taxon>
        <taxon>Hexapoda</taxon>
        <taxon>Insecta</taxon>
        <taxon>Pterygota</taxon>
        <taxon>Neoptera</taxon>
        <taxon>Endopterygota</taxon>
        <taxon>Coleoptera</taxon>
        <taxon>Polyphaga</taxon>
        <taxon>Cucujiformia</taxon>
        <taxon>Curculionidae</taxon>
        <taxon>Scolytinae</taxon>
        <taxon>Hypothenemus</taxon>
    </lineage>
</organism>
<dbReference type="GO" id="GO:0016020">
    <property type="term" value="C:membrane"/>
    <property type="evidence" value="ECO:0007669"/>
    <property type="project" value="UniProtKB-SubCell"/>
</dbReference>
<keyword evidence="7" id="KW-0915">Sodium</keyword>
<evidence type="ECO:0000256" key="9">
    <source>
        <dbReference type="ARBA" id="ARBA00023136"/>
    </source>
</evidence>
<reference evidence="14 15" key="1">
    <citation type="submission" date="2024-05" db="EMBL/GenBank/DDBJ databases">
        <title>Genetic variation in Jamaican populations of the coffee berry borer (Hypothenemus hampei).</title>
        <authorList>
            <person name="Errbii M."/>
            <person name="Myrie A."/>
        </authorList>
    </citation>
    <scope>NUCLEOTIDE SEQUENCE [LARGE SCALE GENOMIC DNA]</scope>
    <source>
        <strain evidence="14">JA-Hopewell-2020-01-JO</strain>
        <tissue evidence="14">Whole body</tissue>
    </source>
</reference>
<dbReference type="InterPro" id="IPR001873">
    <property type="entry name" value="ENaC"/>
</dbReference>
<evidence type="ECO:0000256" key="5">
    <source>
        <dbReference type="ARBA" id="ARBA00022692"/>
    </source>
</evidence>
<evidence type="ECO:0000313" key="14">
    <source>
        <dbReference type="EMBL" id="KAL1509842.1"/>
    </source>
</evidence>
<keyword evidence="15" id="KW-1185">Reference proteome</keyword>
<comment type="subcellular location">
    <subcellularLocation>
        <location evidence="1">Membrane</location>
        <topology evidence="1">Multi-pass membrane protein</topology>
    </subcellularLocation>
</comment>
<dbReference type="AlphaFoldDB" id="A0ABD1F494"/>
<evidence type="ECO:0000256" key="8">
    <source>
        <dbReference type="ARBA" id="ARBA00023065"/>
    </source>
</evidence>
<evidence type="ECO:0000256" key="4">
    <source>
        <dbReference type="ARBA" id="ARBA00022461"/>
    </source>
</evidence>
<evidence type="ECO:0000256" key="12">
    <source>
        <dbReference type="RuleBase" id="RU000679"/>
    </source>
</evidence>
<dbReference type="PANTHER" id="PTHR11690:SF240">
    <property type="entry name" value="PICKPOCKET 25-RELATED"/>
    <property type="match status" value="1"/>
</dbReference>
<sequence>MSRNGHSNWEIIKKSLKNSFSILSVSGLGYIYSDAQRSLLERIFWKIIMVMMITVATWHGIHVYSHYTERAVIVTLDKAYFNWKLHFPSATICFADLKVNRELKKLFDKLVTKFNISAEFDEFLQYLNDLAFKNYTNYEDYKPYADGLKLEYLEPKHYMEVLDEAMLSFDESLIKSSINFPLREFRPTPRVFTEIGPCIVVNPNISIYYTPKYFNSDDTYNLYKPIYLTADDIALFTLKKLHSFNNGNIYFHFHASNEVMEIMDRKEVLPHGVELNVRYEADIVIASEEVVSLSIKQKNCRLPYEPSKKPLEHSPFYSYNLCKFECRMKIAMKHCKCTPYYYRRTAKEPICNLTGLYCLSKYKSQLIYTNDSVVRCADCPQNCNTSIYRMYKVKEIESLQTTLTTTVAFPTTIFVRSQMFSRIDLVGKKLPFS</sequence>
<keyword evidence="4 12" id="KW-0894">Sodium channel</keyword>
<proteinExistence type="inferred from homology"/>
<evidence type="ECO:0000256" key="3">
    <source>
        <dbReference type="ARBA" id="ARBA00022448"/>
    </source>
</evidence>
<keyword evidence="3 12" id="KW-0813">Transport</keyword>
<dbReference type="Pfam" id="PF00858">
    <property type="entry name" value="ASC"/>
    <property type="match status" value="1"/>
</dbReference>
<evidence type="ECO:0000256" key="13">
    <source>
        <dbReference type="SAM" id="Phobius"/>
    </source>
</evidence>
<evidence type="ECO:0000256" key="10">
    <source>
        <dbReference type="ARBA" id="ARBA00023201"/>
    </source>
</evidence>
<keyword evidence="10 12" id="KW-0739">Sodium transport</keyword>
<accession>A0ABD1F494</accession>
<evidence type="ECO:0000256" key="7">
    <source>
        <dbReference type="ARBA" id="ARBA00023053"/>
    </source>
</evidence>
<dbReference type="Proteomes" id="UP001566132">
    <property type="component" value="Unassembled WGS sequence"/>
</dbReference>
<evidence type="ECO:0000313" key="15">
    <source>
        <dbReference type="Proteomes" id="UP001566132"/>
    </source>
</evidence>
<keyword evidence="6 13" id="KW-1133">Transmembrane helix</keyword>